<comment type="similarity">
    <text evidence="1">Belongs to the sel-1 family.</text>
</comment>
<dbReference type="InterPro" id="IPR050767">
    <property type="entry name" value="Sel1_AlgK"/>
</dbReference>
<reference evidence="2 3" key="1">
    <citation type="submission" date="2024-04" db="EMBL/GenBank/DDBJ databases">
        <title>Tritrichomonas musculus Genome.</title>
        <authorList>
            <person name="Alves-Ferreira E."/>
            <person name="Grigg M."/>
            <person name="Lorenzi H."/>
            <person name="Galac M."/>
        </authorList>
    </citation>
    <scope>NUCLEOTIDE SEQUENCE [LARGE SCALE GENOMIC DNA]</scope>
    <source>
        <strain evidence="2 3">EAF2021</strain>
    </source>
</reference>
<dbReference type="Proteomes" id="UP001470230">
    <property type="component" value="Unassembled WGS sequence"/>
</dbReference>
<keyword evidence="3" id="KW-1185">Reference proteome</keyword>
<evidence type="ECO:0000313" key="3">
    <source>
        <dbReference type="Proteomes" id="UP001470230"/>
    </source>
</evidence>
<evidence type="ECO:0000256" key="1">
    <source>
        <dbReference type="ARBA" id="ARBA00038101"/>
    </source>
</evidence>
<gene>
    <name evidence="2" type="ORF">M9Y10_044107</name>
</gene>
<dbReference type="PANTHER" id="PTHR11102">
    <property type="entry name" value="SEL-1-LIKE PROTEIN"/>
    <property type="match status" value="1"/>
</dbReference>
<organism evidence="2 3">
    <name type="scientific">Tritrichomonas musculus</name>
    <dbReference type="NCBI Taxonomy" id="1915356"/>
    <lineage>
        <taxon>Eukaryota</taxon>
        <taxon>Metamonada</taxon>
        <taxon>Parabasalia</taxon>
        <taxon>Tritrichomonadida</taxon>
        <taxon>Tritrichomonadidae</taxon>
        <taxon>Tritrichomonas</taxon>
    </lineage>
</organism>
<dbReference type="InterPro" id="IPR011990">
    <property type="entry name" value="TPR-like_helical_dom_sf"/>
</dbReference>
<dbReference type="SUPFAM" id="SSF81901">
    <property type="entry name" value="HCP-like"/>
    <property type="match status" value="2"/>
</dbReference>
<protein>
    <submittedName>
        <fullName evidence="2">Uncharacterized protein</fullName>
    </submittedName>
</protein>
<proteinExistence type="inferred from homology"/>
<dbReference type="EMBL" id="JAPFFF010000008">
    <property type="protein sequence ID" value="KAK8884980.1"/>
    <property type="molecule type" value="Genomic_DNA"/>
</dbReference>
<comment type="caution">
    <text evidence="2">The sequence shown here is derived from an EMBL/GenBank/DDBJ whole genome shotgun (WGS) entry which is preliminary data.</text>
</comment>
<dbReference type="SMART" id="SM00671">
    <property type="entry name" value="SEL1"/>
    <property type="match status" value="8"/>
</dbReference>
<sequence length="433" mass="49232">METQENLSASEMIEKGIQFYKGDGVKRKFATAARYFSQASKTDPNGVFWYAKCKFYGNGEKYDPFLAYSLFTKAADQGVIGAKYYKALCLLDGIGVDIDEKSAFEIFKDLYHNDSFLPALHQIALCHYYGRGTPYDYNEAFQTFKLATESDYFLSELYYVSLIQGPEKKEATKKLKANSEKATKVDSAAQFEYGKYLKYINRSQAIKLIKLAAANHNRDAQCYLAKMYFNVEKWNIEINYEKALKQFKKAANHGSYEAMLYCGIFKLFYKDYEKTDKKGAAKLIKDAADHRIPDAIFQYGNLLFNGTGVEKDTKAAIEHYKKAMELGNMLALLRYCHYLVEGKYIEKDIKEAERNLVYAANQGCMQAALDYVNLLKSGEIPGVTPEIIQRYYAKGGAIVDLSIQPNTTELDTESTNPISDIDKIIVGMNILFH</sequence>
<name>A0ABR2K1J4_9EUKA</name>
<dbReference type="InterPro" id="IPR006597">
    <property type="entry name" value="Sel1-like"/>
</dbReference>
<dbReference type="PANTHER" id="PTHR11102:SF160">
    <property type="entry name" value="ERAD-ASSOCIATED E3 UBIQUITIN-PROTEIN LIGASE COMPONENT HRD3"/>
    <property type="match status" value="1"/>
</dbReference>
<dbReference type="Pfam" id="PF08238">
    <property type="entry name" value="Sel1"/>
    <property type="match status" value="8"/>
</dbReference>
<dbReference type="Gene3D" id="1.25.40.10">
    <property type="entry name" value="Tetratricopeptide repeat domain"/>
    <property type="match status" value="2"/>
</dbReference>
<accession>A0ABR2K1J4</accession>
<evidence type="ECO:0000313" key="2">
    <source>
        <dbReference type="EMBL" id="KAK8884980.1"/>
    </source>
</evidence>